<dbReference type="AlphaFoldDB" id="A0A9Q1KRU8"/>
<evidence type="ECO:0000313" key="6">
    <source>
        <dbReference type="EMBL" id="KAJ8448418.1"/>
    </source>
</evidence>
<evidence type="ECO:0000256" key="4">
    <source>
        <dbReference type="ARBA" id="ARBA00023242"/>
    </source>
</evidence>
<dbReference type="OrthoDB" id="49520at2759"/>
<gene>
    <name evidence="6" type="ORF">Cgig2_022046</name>
</gene>
<keyword evidence="7" id="KW-1185">Reference proteome</keyword>
<protein>
    <recommendedName>
        <fullName evidence="5">Vps72/YL1 C-terminal domain-containing protein</fullName>
    </recommendedName>
</protein>
<evidence type="ECO:0000313" key="7">
    <source>
        <dbReference type="Proteomes" id="UP001153076"/>
    </source>
</evidence>
<keyword evidence="2" id="KW-0805">Transcription regulation</keyword>
<accession>A0A9Q1KRU8</accession>
<name>A0A9Q1KRU8_9CARY</name>
<dbReference type="PANTHER" id="PTHR31200:SF1">
    <property type="entry name" value="INO80 COMPLEX SUBUNIT C"/>
    <property type="match status" value="1"/>
</dbReference>
<comment type="subcellular location">
    <subcellularLocation>
        <location evidence="1">Nucleus</location>
    </subcellularLocation>
</comment>
<evidence type="ECO:0000256" key="1">
    <source>
        <dbReference type="ARBA" id="ARBA00004123"/>
    </source>
</evidence>
<dbReference type="InterPro" id="IPR029525">
    <property type="entry name" value="INO80C/Ies6"/>
</dbReference>
<organism evidence="6 7">
    <name type="scientific">Carnegiea gigantea</name>
    <dbReference type="NCBI Taxonomy" id="171969"/>
    <lineage>
        <taxon>Eukaryota</taxon>
        <taxon>Viridiplantae</taxon>
        <taxon>Streptophyta</taxon>
        <taxon>Embryophyta</taxon>
        <taxon>Tracheophyta</taxon>
        <taxon>Spermatophyta</taxon>
        <taxon>Magnoliopsida</taxon>
        <taxon>eudicotyledons</taxon>
        <taxon>Gunneridae</taxon>
        <taxon>Pentapetalae</taxon>
        <taxon>Caryophyllales</taxon>
        <taxon>Cactineae</taxon>
        <taxon>Cactaceae</taxon>
        <taxon>Cactoideae</taxon>
        <taxon>Echinocereeae</taxon>
        <taxon>Carnegiea</taxon>
    </lineage>
</organism>
<keyword evidence="4" id="KW-0539">Nucleus</keyword>
<dbReference type="InterPro" id="IPR013272">
    <property type="entry name" value="Vps72/YL1_C"/>
</dbReference>
<evidence type="ECO:0000256" key="2">
    <source>
        <dbReference type="ARBA" id="ARBA00023015"/>
    </source>
</evidence>
<dbReference type="Pfam" id="PF08265">
    <property type="entry name" value="YL1_C"/>
    <property type="match status" value="1"/>
</dbReference>
<dbReference type="EMBL" id="JAKOGI010000030">
    <property type="protein sequence ID" value="KAJ8448418.1"/>
    <property type="molecule type" value="Genomic_DNA"/>
</dbReference>
<dbReference type="Proteomes" id="UP001153076">
    <property type="component" value="Unassembled WGS sequence"/>
</dbReference>
<proteinExistence type="predicted"/>
<sequence length="489" mass="54446">MEREVVEAELVLPTHFNFKKIQTYEKYPKGQSRSRHWKHLKQILQAENYQNYPPDQPNYVNIESPPSMHPPKRICDITGYENWSSDYNSLPSPFSWGSHHDQCERDIHLKANSQLKLVIAEKQWWLQKAVARYHDPRTNMRYANAEVFKLIRSLPNEYVQRYLALRNAAVVLRWFSCALRAASEQQNWLICLAKYEDWDKRSLQHQCVFATPGGGGAMPQPFVLGERVENILKAVEGFYCSRSELPSFTSTKRPPSPLEIRRPYKAREIPAAASCTGFRSCCTGERVTFCPKTSTLSGRSKRDLISGGLKLKANDNSKRICVIRISTPDNEVYNVSEIRIDHNCGSINDVFETGNKSLMQAFQATSDLGGLGSNFGRSPKPKIGAINGINQSSLQIPIVSPRWRSSVAGDPGPLILNLADRRVGCGEASELGFGHGYGFGFLAPFVGDGGCGLPFGAAAVRGGSEGSGRMARIGETRVLWVVENGSSGE</sequence>
<dbReference type="GO" id="GO:0006338">
    <property type="term" value="P:chromatin remodeling"/>
    <property type="evidence" value="ECO:0007669"/>
    <property type="project" value="InterPro"/>
</dbReference>
<comment type="caution">
    <text evidence="6">The sequence shown here is derived from an EMBL/GenBank/DDBJ whole genome shotgun (WGS) entry which is preliminary data.</text>
</comment>
<evidence type="ECO:0000259" key="5">
    <source>
        <dbReference type="Pfam" id="PF08265"/>
    </source>
</evidence>
<reference evidence="6" key="1">
    <citation type="submission" date="2022-04" db="EMBL/GenBank/DDBJ databases">
        <title>Carnegiea gigantea Genome sequencing and assembly v2.</title>
        <authorList>
            <person name="Copetti D."/>
            <person name="Sanderson M.J."/>
            <person name="Burquez A."/>
            <person name="Wojciechowski M.F."/>
        </authorList>
    </citation>
    <scope>NUCLEOTIDE SEQUENCE</scope>
    <source>
        <strain evidence="6">SGP5-SGP5p</strain>
        <tissue evidence="6">Aerial part</tissue>
    </source>
</reference>
<dbReference type="PANTHER" id="PTHR31200">
    <property type="entry name" value="INO80 COMPLEX SUBUNIT C"/>
    <property type="match status" value="1"/>
</dbReference>
<dbReference type="GO" id="GO:0031011">
    <property type="term" value="C:Ino80 complex"/>
    <property type="evidence" value="ECO:0007669"/>
    <property type="project" value="InterPro"/>
</dbReference>
<keyword evidence="3" id="KW-0804">Transcription</keyword>
<feature type="domain" description="Vps72/YL1 C-terminal" evidence="5">
    <location>
        <begin position="130"/>
        <end position="151"/>
    </location>
</feature>
<evidence type="ECO:0000256" key="3">
    <source>
        <dbReference type="ARBA" id="ARBA00023163"/>
    </source>
</evidence>